<dbReference type="RefSeq" id="WP_011127450.1">
    <property type="nucleotide sequence ID" value="NC_005070.1"/>
</dbReference>
<dbReference type="PANTHER" id="PTHR35550:SF2">
    <property type="entry name" value="OS05G0401200 PROTEIN"/>
    <property type="match status" value="1"/>
</dbReference>
<name>Q7U8N3_PARMW</name>
<dbReference type="EMBL" id="BX569690">
    <property type="protein sequence ID" value="CAE07096.1"/>
    <property type="molecule type" value="Genomic_DNA"/>
</dbReference>
<sequence>MSSTPTSVTLKPDARLPLLVVVFGAALLPLPLHPWPTLVVVLFGVFLLIQTASLRLEFEERALIVWQNSRELRRFPYDQWLTWRLFAPWLPGLLYFRETQSIHFLPILFSPKELREQLELRVGALEVPASNDD</sequence>
<gene>
    <name evidence="2" type="ordered locus">SYNW0581</name>
</gene>
<evidence type="ECO:0000313" key="3">
    <source>
        <dbReference type="Proteomes" id="UP000001422"/>
    </source>
</evidence>
<dbReference type="InterPro" id="IPR021467">
    <property type="entry name" value="DUF3119"/>
</dbReference>
<organism evidence="2 3">
    <name type="scientific">Parasynechococcus marenigrum (strain WH8102)</name>
    <dbReference type="NCBI Taxonomy" id="84588"/>
    <lineage>
        <taxon>Bacteria</taxon>
        <taxon>Bacillati</taxon>
        <taxon>Cyanobacteriota</taxon>
        <taxon>Cyanophyceae</taxon>
        <taxon>Synechococcales</taxon>
        <taxon>Prochlorococcaceae</taxon>
        <taxon>Parasynechococcus</taxon>
        <taxon>Parasynechococcus marenigrum</taxon>
    </lineage>
</organism>
<dbReference type="Pfam" id="PF11317">
    <property type="entry name" value="DUF3119"/>
    <property type="match status" value="1"/>
</dbReference>
<keyword evidence="1" id="KW-1133">Transmembrane helix</keyword>
<keyword evidence="1" id="KW-0472">Membrane</keyword>
<evidence type="ECO:0000256" key="1">
    <source>
        <dbReference type="SAM" id="Phobius"/>
    </source>
</evidence>
<dbReference type="eggNOG" id="ENOG50318U5">
    <property type="taxonomic scope" value="Bacteria"/>
</dbReference>
<reference evidence="2 3" key="1">
    <citation type="journal article" date="2003" name="Nature">
        <title>The genome of a motile marine Synechococcus.</title>
        <authorList>
            <person name="Palenik B."/>
            <person name="Brahamsha B."/>
            <person name="Larimer F."/>
            <person name="Land M."/>
            <person name="Hauser L."/>
            <person name="Chain P."/>
            <person name="Lamerdin J."/>
            <person name="Regala W."/>
            <person name="Allen E.A."/>
            <person name="McCarren J."/>
            <person name="Paulsen I."/>
            <person name="Dufresne A."/>
            <person name="Partensky F."/>
            <person name="Webb E."/>
            <person name="Waterbury J."/>
        </authorList>
    </citation>
    <scope>NUCLEOTIDE SEQUENCE [LARGE SCALE GENOMIC DNA]</scope>
    <source>
        <strain evidence="2 3">WH8102</strain>
    </source>
</reference>
<dbReference type="STRING" id="84588.SYNW0581"/>
<dbReference type="AlphaFoldDB" id="Q7U8N3"/>
<dbReference type="HOGENOM" id="CLU_108245_1_0_3"/>
<dbReference type="KEGG" id="syw:SYNW0581"/>
<keyword evidence="1" id="KW-0812">Transmembrane</keyword>
<feature type="transmembrane region" description="Helical" evidence="1">
    <location>
        <begin position="38"/>
        <end position="56"/>
    </location>
</feature>
<evidence type="ECO:0000313" key="2">
    <source>
        <dbReference type="EMBL" id="CAE07096.1"/>
    </source>
</evidence>
<accession>Q7U8N3</accession>
<keyword evidence="3" id="KW-1185">Reference proteome</keyword>
<evidence type="ECO:0008006" key="4">
    <source>
        <dbReference type="Google" id="ProtNLM"/>
    </source>
</evidence>
<dbReference type="Proteomes" id="UP000001422">
    <property type="component" value="Chromosome"/>
</dbReference>
<protein>
    <recommendedName>
        <fullName evidence="4">DUF3119 family protein</fullName>
    </recommendedName>
</protein>
<dbReference type="PANTHER" id="PTHR35550">
    <property type="match status" value="1"/>
</dbReference>
<proteinExistence type="predicted"/>